<gene>
    <name evidence="1" type="ORF">HOLleu_45047</name>
</gene>
<evidence type="ECO:0000313" key="2">
    <source>
        <dbReference type="Proteomes" id="UP001152320"/>
    </source>
</evidence>
<dbReference type="AlphaFoldDB" id="A0A9Q0Y991"/>
<evidence type="ECO:0000313" key="1">
    <source>
        <dbReference type="EMBL" id="KAJ8017500.1"/>
    </source>
</evidence>
<proteinExistence type="predicted"/>
<protein>
    <submittedName>
        <fullName evidence="1">WD repeat-containing protein 74</fullName>
    </submittedName>
</protein>
<keyword evidence="2" id="KW-1185">Reference proteome</keyword>
<accession>A0A9Q0Y991</accession>
<dbReference type="OrthoDB" id="18388at2759"/>
<dbReference type="SUPFAM" id="SSF117289">
    <property type="entry name" value="Nucleoporin domain"/>
    <property type="match status" value="1"/>
</dbReference>
<dbReference type="Proteomes" id="UP001152320">
    <property type="component" value="Unassembled WGS sequence"/>
</dbReference>
<comment type="caution">
    <text evidence="1">The sequence shown here is derived from an EMBL/GenBank/DDBJ whole genome shotgun (WGS) entry which is preliminary data.</text>
</comment>
<sequence>MSWGVNGKDEILLGLRDGTVKQFDVNRGGFTVTKDYGELGGQYVGLATIGDSIVTCLSNGHLTVWHDDEAKV</sequence>
<reference evidence="1" key="1">
    <citation type="submission" date="2021-10" db="EMBL/GenBank/DDBJ databases">
        <title>Tropical sea cucumber genome reveals ecological adaptation and Cuvierian tubules defense mechanism.</title>
        <authorList>
            <person name="Chen T."/>
        </authorList>
    </citation>
    <scope>NUCLEOTIDE SEQUENCE</scope>
    <source>
        <strain evidence="1">Nanhai2018</strain>
        <tissue evidence="1">Muscle</tissue>
    </source>
</reference>
<dbReference type="EMBL" id="JAIZAY010001723">
    <property type="protein sequence ID" value="KAJ8017500.1"/>
    <property type="molecule type" value="Genomic_DNA"/>
</dbReference>
<organism evidence="1 2">
    <name type="scientific">Holothuria leucospilota</name>
    <name type="common">Black long sea cucumber</name>
    <name type="synonym">Mertensiothuria leucospilota</name>
    <dbReference type="NCBI Taxonomy" id="206669"/>
    <lineage>
        <taxon>Eukaryota</taxon>
        <taxon>Metazoa</taxon>
        <taxon>Echinodermata</taxon>
        <taxon>Eleutherozoa</taxon>
        <taxon>Echinozoa</taxon>
        <taxon>Holothuroidea</taxon>
        <taxon>Aspidochirotacea</taxon>
        <taxon>Aspidochirotida</taxon>
        <taxon>Holothuriidae</taxon>
        <taxon>Holothuria</taxon>
    </lineage>
</organism>
<name>A0A9Q0Y991_HOLLE</name>